<evidence type="ECO:0000259" key="1">
    <source>
        <dbReference type="Pfam" id="PF00078"/>
    </source>
</evidence>
<keyword evidence="2" id="KW-0695">RNA-directed DNA polymerase</keyword>
<dbReference type="EMBL" id="BLXT01001278">
    <property type="protein sequence ID" value="GFN84193.1"/>
    <property type="molecule type" value="Genomic_DNA"/>
</dbReference>
<sequence>MYRNIEKITGKRTFLSTGCLKAMNGDIIIDKEKFLERWAEYISELFKDDRKDHNVMKNNFAGPPIMKEEVETAIKKMKHGKATGPDNISVEQIEDLEDFGIGKVTHLLNEIYDTGQIPTDLSKSIFIALSKKPGATECELHRTISLMSHITNILLKIIMLRIRNKIKPEIAEEQCGFVEDKGTSNAIYILRTLIERALEAQKDAYLCFIGYTKAFDRVRHDEIITQLKQLNIDGKDLRIIKTIRVQRQVKPYRFSKMVMCKMYDVSNPQGTFPCLWFLMSQQAKHQPSDQCLLRSLEFVERLLAHHKSFMQLGVLRMA</sequence>
<organism evidence="2 3">
    <name type="scientific">Plakobranchus ocellatus</name>
    <dbReference type="NCBI Taxonomy" id="259542"/>
    <lineage>
        <taxon>Eukaryota</taxon>
        <taxon>Metazoa</taxon>
        <taxon>Spiralia</taxon>
        <taxon>Lophotrochozoa</taxon>
        <taxon>Mollusca</taxon>
        <taxon>Gastropoda</taxon>
        <taxon>Heterobranchia</taxon>
        <taxon>Euthyneura</taxon>
        <taxon>Panpulmonata</taxon>
        <taxon>Sacoglossa</taxon>
        <taxon>Placobranchoidea</taxon>
        <taxon>Plakobranchidae</taxon>
        <taxon>Plakobranchus</taxon>
    </lineage>
</organism>
<evidence type="ECO:0000313" key="2">
    <source>
        <dbReference type="EMBL" id="GFN84193.1"/>
    </source>
</evidence>
<dbReference type="Pfam" id="PF00078">
    <property type="entry name" value="RVT_1"/>
    <property type="match status" value="1"/>
</dbReference>
<gene>
    <name evidence="2" type="ORF">PoB_001069900</name>
</gene>
<evidence type="ECO:0000313" key="3">
    <source>
        <dbReference type="Proteomes" id="UP000735302"/>
    </source>
</evidence>
<reference evidence="2 3" key="1">
    <citation type="journal article" date="2021" name="Elife">
        <title>Chloroplast acquisition without the gene transfer in kleptoplastic sea slugs, Plakobranchus ocellatus.</title>
        <authorList>
            <person name="Maeda T."/>
            <person name="Takahashi S."/>
            <person name="Yoshida T."/>
            <person name="Shimamura S."/>
            <person name="Takaki Y."/>
            <person name="Nagai Y."/>
            <person name="Toyoda A."/>
            <person name="Suzuki Y."/>
            <person name="Arimoto A."/>
            <person name="Ishii H."/>
            <person name="Satoh N."/>
            <person name="Nishiyama T."/>
            <person name="Hasebe M."/>
            <person name="Maruyama T."/>
            <person name="Minagawa J."/>
            <person name="Obokata J."/>
            <person name="Shigenobu S."/>
        </authorList>
    </citation>
    <scope>NUCLEOTIDE SEQUENCE [LARGE SCALE GENOMIC DNA]</scope>
</reference>
<dbReference type="InterPro" id="IPR000477">
    <property type="entry name" value="RT_dom"/>
</dbReference>
<keyword evidence="2" id="KW-0548">Nucleotidyltransferase</keyword>
<comment type="caution">
    <text evidence="2">The sequence shown here is derived from an EMBL/GenBank/DDBJ whole genome shotgun (WGS) entry which is preliminary data.</text>
</comment>
<protein>
    <submittedName>
        <fullName evidence="2">RNA-directed DNA polymerase from mobile element jockey-like</fullName>
    </submittedName>
</protein>
<dbReference type="Proteomes" id="UP000735302">
    <property type="component" value="Unassembled WGS sequence"/>
</dbReference>
<name>A0AAV3YMF5_9GAST</name>
<feature type="domain" description="Reverse transcriptase" evidence="1">
    <location>
        <begin position="132"/>
        <end position="243"/>
    </location>
</feature>
<dbReference type="SUPFAM" id="SSF56672">
    <property type="entry name" value="DNA/RNA polymerases"/>
    <property type="match status" value="1"/>
</dbReference>
<proteinExistence type="predicted"/>
<dbReference type="AlphaFoldDB" id="A0AAV3YMF5"/>
<accession>A0AAV3YMF5</accession>
<dbReference type="InterPro" id="IPR043502">
    <property type="entry name" value="DNA/RNA_pol_sf"/>
</dbReference>
<dbReference type="GO" id="GO:0003964">
    <property type="term" value="F:RNA-directed DNA polymerase activity"/>
    <property type="evidence" value="ECO:0007669"/>
    <property type="project" value="UniProtKB-KW"/>
</dbReference>
<dbReference type="PANTHER" id="PTHR19446">
    <property type="entry name" value="REVERSE TRANSCRIPTASES"/>
    <property type="match status" value="1"/>
</dbReference>
<keyword evidence="3" id="KW-1185">Reference proteome</keyword>
<keyword evidence="2" id="KW-0808">Transferase</keyword>